<accession>A0ABV3G1J9</accession>
<dbReference type="Proteomes" id="UP001551695">
    <property type="component" value="Unassembled WGS sequence"/>
</dbReference>
<gene>
    <name evidence="2" type="ORF">AB0I48_28715</name>
</gene>
<dbReference type="EMBL" id="JBFAKC010000016">
    <property type="protein sequence ID" value="MEV0711555.1"/>
    <property type="molecule type" value="Genomic_DNA"/>
</dbReference>
<proteinExistence type="predicted"/>
<dbReference type="RefSeq" id="WP_357788012.1">
    <property type="nucleotide sequence ID" value="NZ_JBFAKC010000016.1"/>
</dbReference>
<sequence>MTTIPTRTDADRADQLAPADPADRGLDLDTAASSPLAERVRDAFDAADITDRIDQSWITPTPDDDYPLAY</sequence>
<feature type="region of interest" description="Disordered" evidence="1">
    <location>
        <begin position="1"/>
        <end position="35"/>
    </location>
</feature>
<evidence type="ECO:0000313" key="2">
    <source>
        <dbReference type="EMBL" id="MEV0711555.1"/>
    </source>
</evidence>
<reference evidence="2 3" key="1">
    <citation type="submission" date="2024-06" db="EMBL/GenBank/DDBJ databases">
        <title>The Natural Products Discovery Center: Release of the First 8490 Sequenced Strains for Exploring Actinobacteria Biosynthetic Diversity.</title>
        <authorList>
            <person name="Kalkreuter E."/>
            <person name="Kautsar S.A."/>
            <person name="Yang D."/>
            <person name="Bader C.D."/>
            <person name="Teijaro C.N."/>
            <person name="Fluegel L."/>
            <person name="Davis C.M."/>
            <person name="Simpson J.R."/>
            <person name="Lauterbach L."/>
            <person name="Steele A.D."/>
            <person name="Gui C."/>
            <person name="Meng S."/>
            <person name="Li G."/>
            <person name="Viehrig K."/>
            <person name="Ye F."/>
            <person name="Su P."/>
            <person name="Kiefer A.F."/>
            <person name="Nichols A."/>
            <person name="Cepeda A.J."/>
            <person name="Yan W."/>
            <person name="Fan B."/>
            <person name="Jiang Y."/>
            <person name="Adhikari A."/>
            <person name="Zheng C.-J."/>
            <person name="Schuster L."/>
            <person name="Cowan T.M."/>
            <person name="Smanski M.J."/>
            <person name="Chevrette M.G."/>
            <person name="De Carvalho L.P.S."/>
            <person name="Shen B."/>
        </authorList>
    </citation>
    <scope>NUCLEOTIDE SEQUENCE [LARGE SCALE GENOMIC DNA]</scope>
    <source>
        <strain evidence="2 3">NPDC050403</strain>
    </source>
</reference>
<evidence type="ECO:0000256" key="1">
    <source>
        <dbReference type="SAM" id="MobiDB-lite"/>
    </source>
</evidence>
<organism evidence="2 3">
    <name type="scientific">Nocardia aurea</name>
    <dbReference type="NCBI Taxonomy" id="2144174"/>
    <lineage>
        <taxon>Bacteria</taxon>
        <taxon>Bacillati</taxon>
        <taxon>Actinomycetota</taxon>
        <taxon>Actinomycetes</taxon>
        <taxon>Mycobacteriales</taxon>
        <taxon>Nocardiaceae</taxon>
        <taxon>Nocardia</taxon>
    </lineage>
</organism>
<comment type="caution">
    <text evidence="2">The sequence shown here is derived from an EMBL/GenBank/DDBJ whole genome shotgun (WGS) entry which is preliminary data.</text>
</comment>
<evidence type="ECO:0000313" key="3">
    <source>
        <dbReference type="Proteomes" id="UP001551695"/>
    </source>
</evidence>
<protein>
    <submittedName>
        <fullName evidence="2">Uncharacterized protein</fullName>
    </submittedName>
</protein>
<name>A0ABV3G1J9_9NOCA</name>
<keyword evidence="3" id="KW-1185">Reference proteome</keyword>